<organism evidence="1 2">
    <name type="scientific">Coemansia furcata</name>
    <dbReference type="NCBI Taxonomy" id="417177"/>
    <lineage>
        <taxon>Eukaryota</taxon>
        <taxon>Fungi</taxon>
        <taxon>Fungi incertae sedis</taxon>
        <taxon>Zoopagomycota</taxon>
        <taxon>Kickxellomycotina</taxon>
        <taxon>Kickxellomycetes</taxon>
        <taxon>Kickxellales</taxon>
        <taxon>Kickxellaceae</taxon>
        <taxon>Coemansia</taxon>
    </lineage>
</organism>
<sequence length="94" mass="10468">MFHQKNPPWWAATAQWAFDQRLGQKNMHSSDLLALAQPKQFPKGLPAFWDQVLCSWFAIKGKGPDSTFTGSIEALLGLPFDHPAVYLLVNISAA</sequence>
<gene>
    <name evidence="1" type="ORF">H4S07_003163</name>
</gene>
<accession>A0ACC1LHJ1</accession>
<protein>
    <submittedName>
        <fullName evidence="1">Uncharacterized protein</fullName>
    </submittedName>
</protein>
<dbReference type="EMBL" id="JANBUP010000959">
    <property type="protein sequence ID" value="KAJ2809610.1"/>
    <property type="molecule type" value="Genomic_DNA"/>
</dbReference>
<evidence type="ECO:0000313" key="1">
    <source>
        <dbReference type="EMBL" id="KAJ2809610.1"/>
    </source>
</evidence>
<evidence type="ECO:0000313" key="2">
    <source>
        <dbReference type="Proteomes" id="UP001140096"/>
    </source>
</evidence>
<name>A0ACC1LHJ1_9FUNG</name>
<feature type="non-terminal residue" evidence="1">
    <location>
        <position position="94"/>
    </location>
</feature>
<keyword evidence="2" id="KW-1185">Reference proteome</keyword>
<comment type="caution">
    <text evidence="1">The sequence shown here is derived from an EMBL/GenBank/DDBJ whole genome shotgun (WGS) entry which is preliminary data.</text>
</comment>
<reference evidence="1" key="1">
    <citation type="submission" date="2022-07" db="EMBL/GenBank/DDBJ databases">
        <title>Phylogenomic reconstructions and comparative analyses of Kickxellomycotina fungi.</title>
        <authorList>
            <person name="Reynolds N.K."/>
            <person name="Stajich J.E."/>
            <person name="Barry K."/>
            <person name="Grigoriev I.V."/>
            <person name="Crous P."/>
            <person name="Smith M.E."/>
        </authorList>
    </citation>
    <scope>NUCLEOTIDE SEQUENCE</scope>
    <source>
        <strain evidence="1">CBS 102833</strain>
    </source>
</reference>
<proteinExistence type="predicted"/>
<dbReference type="Proteomes" id="UP001140096">
    <property type="component" value="Unassembled WGS sequence"/>
</dbReference>